<dbReference type="GO" id="GO:0005634">
    <property type="term" value="C:nucleus"/>
    <property type="evidence" value="ECO:0007669"/>
    <property type="project" value="UniProtKB-SubCell"/>
</dbReference>
<dbReference type="EMBL" id="LYCR01000025">
    <property type="protein sequence ID" value="OGM47170.1"/>
    <property type="molecule type" value="Genomic_DNA"/>
</dbReference>
<dbReference type="AlphaFoldDB" id="A0A1F8A5X5"/>
<dbReference type="PANTHER" id="PTHR31001">
    <property type="entry name" value="UNCHARACTERIZED TRANSCRIPTIONAL REGULATORY PROTEIN"/>
    <property type="match status" value="1"/>
</dbReference>
<feature type="region of interest" description="Disordered" evidence="5">
    <location>
        <begin position="101"/>
        <end position="139"/>
    </location>
</feature>
<dbReference type="RefSeq" id="XP_022390887.1">
    <property type="nucleotide sequence ID" value="XM_022531100.1"/>
</dbReference>
<keyword evidence="4" id="KW-0539">Nucleus</keyword>
<dbReference type="Proteomes" id="UP000179179">
    <property type="component" value="Unassembled WGS sequence"/>
</dbReference>
<evidence type="ECO:0000256" key="4">
    <source>
        <dbReference type="ARBA" id="ARBA00023242"/>
    </source>
</evidence>
<evidence type="ECO:0000256" key="3">
    <source>
        <dbReference type="ARBA" id="ARBA00023163"/>
    </source>
</evidence>
<keyword evidence="2" id="KW-0805">Transcription regulation</keyword>
<dbReference type="InterPro" id="IPR050613">
    <property type="entry name" value="Sec_Metabolite_Reg"/>
</dbReference>
<proteinExistence type="predicted"/>
<sequence>MGYQPYQSQISSFEAEMRRRAWLLLLVIDSVVSGQTGLPRVIYPGVGDVTRPRNLLDEDFGPNTDVLPPSRPENQIDSSITYLLAMEQMLAITGEVTDAASGFTLGPQEDARTEPAIRKDPRSVASSLSHAVAQSDHCG</sequence>
<evidence type="ECO:0000256" key="5">
    <source>
        <dbReference type="SAM" id="MobiDB-lite"/>
    </source>
</evidence>
<reference evidence="6 7" key="1">
    <citation type="journal article" date="2016" name="Genome Biol. Evol.">
        <title>Draft genome sequence of an aflatoxigenic Aspergillus species, A. bombycis.</title>
        <authorList>
            <person name="Moore G.G."/>
            <person name="Mack B.M."/>
            <person name="Beltz S.B."/>
            <person name="Gilbert M.K."/>
        </authorList>
    </citation>
    <scope>NUCLEOTIDE SEQUENCE [LARGE SCALE GENOMIC DNA]</scope>
    <source>
        <strain evidence="7">NRRL 26010</strain>
    </source>
</reference>
<comment type="caution">
    <text evidence="6">The sequence shown here is derived from an EMBL/GenBank/DDBJ whole genome shotgun (WGS) entry which is preliminary data.</text>
</comment>
<dbReference type="GeneID" id="34447360"/>
<comment type="subcellular location">
    <subcellularLocation>
        <location evidence="1">Nucleus</location>
    </subcellularLocation>
</comment>
<feature type="compositionally biased region" description="Basic and acidic residues" evidence="5">
    <location>
        <begin position="109"/>
        <end position="122"/>
    </location>
</feature>
<dbReference type="PANTHER" id="PTHR31001:SF49">
    <property type="entry name" value="ZN(II)2CYS6 TRANSCRIPTION FACTOR (EUROFUNG)"/>
    <property type="match status" value="1"/>
</dbReference>
<accession>A0A1F8A5X5</accession>
<dbReference type="OrthoDB" id="4934715at2759"/>
<keyword evidence="7" id="KW-1185">Reference proteome</keyword>
<evidence type="ECO:0000313" key="6">
    <source>
        <dbReference type="EMBL" id="OGM47170.1"/>
    </source>
</evidence>
<evidence type="ECO:0000313" key="7">
    <source>
        <dbReference type="Proteomes" id="UP000179179"/>
    </source>
</evidence>
<evidence type="ECO:0000256" key="2">
    <source>
        <dbReference type="ARBA" id="ARBA00023015"/>
    </source>
</evidence>
<organism evidence="6 7">
    <name type="scientific">Aspergillus bombycis</name>
    <dbReference type="NCBI Taxonomy" id="109264"/>
    <lineage>
        <taxon>Eukaryota</taxon>
        <taxon>Fungi</taxon>
        <taxon>Dikarya</taxon>
        <taxon>Ascomycota</taxon>
        <taxon>Pezizomycotina</taxon>
        <taxon>Eurotiomycetes</taxon>
        <taxon>Eurotiomycetidae</taxon>
        <taxon>Eurotiales</taxon>
        <taxon>Aspergillaceae</taxon>
        <taxon>Aspergillus</taxon>
    </lineage>
</organism>
<evidence type="ECO:0000256" key="1">
    <source>
        <dbReference type="ARBA" id="ARBA00004123"/>
    </source>
</evidence>
<keyword evidence="3" id="KW-0804">Transcription</keyword>
<dbReference type="CDD" id="cd12148">
    <property type="entry name" value="fungal_TF_MHR"/>
    <property type="match status" value="1"/>
</dbReference>
<name>A0A1F8A5X5_9EURO</name>
<gene>
    <name evidence="6" type="ORF">ABOM_003970</name>
</gene>
<dbReference type="STRING" id="109264.A0A1F8A5X5"/>
<protein>
    <recommendedName>
        <fullName evidence="8">Transcription factor domain-containing protein</fullName>
    </recommendedName>
</protein>
<evidence type="ECO:0008006" key="8">
    <source>
        <dbReference type="Google" id="ProtNLM"/>
    </source>
</evidence>